<dbReference type="OMA" id="ITIYYMN"/>
<dbReference type="Pfam" id="PF09775">
    <property type="entry name" value="Keratin_assoc"/>
    <property type="match status" value="1"/>
</dbReference>
<keyword evidence="5 6" id="KW-0472">Membrane</keyword>
<accession>A0A1D2N231</accession>
<dbReference type="Proteomes" id="UP000094527">
    <property type="component" value="Unassembled WGS sequence"/>
</dbReference>
<dbReference type="EMBL" id="LJIJ01000288">
    <property type="protein sequence ID" value="ODM99300.1"/>
    <property type="molecule type" value="Genomic_DNA"/>
</dbReference>
<dbReference type="AlphaFoldDB" id="A0A1D2N231"/>
<evidence type="ECO:0000313" key="7">
    <source>
        <dbReference type="EMBL" id="ODM99300.1"/>
    </source>
</evidence>
<keyword evidence="4 6" id="KW-1133">Transmembrane helix</keyword>
<dbReference type="STRING" id="48709.A0A1D2N231"/>
<dbReference type="PANTHER" id="PTHR32001">
    <property type="entry name" value="KERATINOCYTE-ASSOCIATED PROTEIN 2"/>
    <property type="match status" value="1"/>
</dbReference>
<reference evidence="7 8" key="1">
    <citation type="journal article" date="2016" name="Genome Biol. Evol.">
        <title>Gene Family Evolution Reflects Adaptation to Soil Environmental Stressors in the Genome of the Collembolan Orchesella cincta.</title>
        <authorList>
            <person name="Faddeeva-Vakhrusheva A."/>
            <person name="Derks M.F."/>
            <person name="Anvar S.Y."/>
            <person name="Agamennone V."/>
            <person name="Suring W."/>
            <person name="Smit S."/>
            <person name="van Straalen N.M."/>
            <person name="Roelofs D."/>
        </authorList>
    </citation>
    <scope>NUCLEOTIDE SEQUENCE [LARGE SCALE GENOMIC DNA]</scope>
    <source>
        <tissue evidence="7">Mixed pool</tissue>
    </source>
</reference>
<evidence type="ECO:0000256" key="6">
    <source>
        <dbReference type="SAM" id="Phobius"/>
    </source>
</evidence>
<comment type="subcellular location">
    <subcellularLocation>
        <location evidence="1">Membrane</location>
        <topology evidence="1">Multi-pass membrane protein</topology>
    </subcellularLocation>
</comment>
<protein>
    <submittedName>
        <fullName evidence="7">Protein KRTCAP2</fullName>
    </submittedName>
</protein>
<evidence type="ECO:0000313" key="8">
    <source>
        <dbReference type="Proteomes" id="UP000094527"/>
    </source>
</evidence>
<keyword evidence="3 6" id="KW-0812">Transmembrane</keyword>
<sequence length="138" mass="14648">MALSHEMSGIVSLIMSVGVFSGMQFYRHQLASSGPLTILGGGLGSVLFLFILTAVGNIEISLFGKGYQTSLFPEIVPCLVLALIASGRVHGVCITTCFLFSLVTLYYVNRISHKTYGHGAAAATVNPAAQSSHKKKNK</sequence>
<evidence type="ECO:0000256" key="3">
    <source>
        <dbReference type="ARBA" id="ARBA00022692"/>
    </source>
</evidence>
<organism evidence="7 8">
    <name type="scientific">Orchesella cincta</name>
    <name type="common">Springtail</name>
    <name type="synonym">Podura cincta</name>
    <dbReference type="NCBI Taxonomy" id="48709"/>
    <lineage>
        <taxon>Eukaryota</taxon>
        <taxon>Metazoa</taxon>
        <taxon>Ecdysozoa</taxon>
        <taxon>Arthropoda</taxon>
        <taxon>Hexapoda</taxon>
        <taxon>Collembola</taxon>
        <taxon>Entomobryomorpha</taxon>
        <taxon>Entomobryoidea</taxon>
        <taxon>Orchesellidae</taxon>
        <taxon>Orchesellinae</taxon>
        <taxon>Orchesella</taxon>
    </lineage>
</organism>
<dbReference type="PANTHER" id="PTHR32001:SF1">
    <property type="entry name" value="KERATINOCYTE-ASSOCIATED PROTEIN 2"/>
    <property type="match status" value="1"/>
</dbReference>
<feature type="transmembrane region" description="Helical" evidence="6">
    <location>
        <begin position="6"/>
        <end position="26"/>
    </location>
</feature>
<name>A0A1D2N231_ORCCI</name>
<keyword evidence="8" id="KW-1185">Reference proteome</keyword>
<proteinExistence type="inferred from homology"/>
<dbReference type="InterPro" id="IPR018614">
    <property type="entry name" value="KRTCAP2"/>
</dbReference>
<dbReference type="OrthoDB" id="1111004at2759"/>
<evidence type="ECO:0000256" key="2">
    <source>
        <dbReference type="ARBA" id="ARBA00007279"/>
    </source>
</evidence>
<evidence type="ECO:0000256" key="5">
    <source>
        <dbReference type="ARBA" id="ARBA00023136"/>
    </source>
</evidence>
<evidence type="ECO:0000256" key="1">
    <source>
        <dbReference type="ARBA" id="ARBA00004141"/>
    </source>
</evidence>
<feature type="transmembrane region" description="Helical" evidence="6">
    <location>
        <begin position="80"/>
        <end position="108"/>
    </location>
</feature>
<evidence type="ECO:0000256" key="4">
    <source>
        <dbReference type="ARBA" id="ARBA00022989"/>
    </source>
</evidence>
<dbReference type="GO" id="GO:0016020">
    <property type="term" value="C:membrane"/>
    <property type="evidence" value="ECO:0007669"/>
    <property type="project" value="UniProtKB-SubCell"/>
</dbReference>
<gene>
    <name evidence="7" type="ORF">Ocin01_07365</name>
</gene>
<feature type="transmembrane region" description="Helical" evidence="6">
    <location>
        <begin position="38"/>
        <end position="60"/>
    </location>
</feature>
<comment type="caution">
    <text evidence="7">The sequence shown here is derived from an EMBL/GenBank/DDBJ whole genome shotgun (WGS) entry which is preliminary data.</text>
</comment>
<comment type="similarity">
    <text evidence="2">Belongs to the KRTCAP2 family.</text>
</comment>